<dbReference type="EMBL" id="JAERTY010000022">
    <property type="protein sequence ID" value="MBL1411557.1"/>
    <property type="molecule type" value="Genomic_DNA"/>
</dbReference>
<dbReference type="InterPro" id="IPR014284">
    <property type="entry name" value="RNA_pol_sigma-70_dom"/>
</dbReference>
<accession>A0ABS1RA12</accession>
<dbReference type="NCBIfam" id="TIGR02985">
    <property type="entry name" value="Sig70_bacteroi1"/>
    <property type="match status" value="1"/>
</dbReference>
<proteinExistence type="inferred from homology"/>
<comment type="caution">
    <text evidence="7">The sequence shown here is derived from an EMBL/GenBank/DDBJ whole genome shotgun (WGS) entry which is preliminary data.</text>
</comment>
<organism evidence="7 8">
    <name type="scientific">Sphingobacterium faecale</name>
    <dbReference type="NCBI Taxonomy" id="2803775"/>
    <lineage>
        <taxon>Bacteria</taxon>
        <taxon>Pseudomonadati</taxon>
        <taxon>Bacteroidota</taxon>
        <taxon>Sphingobacteriia</taxon>
        <taxon>Sphingobacteriales</taxon>
        <taxon>Sphingobacteriaceae</taxon>
        <taxon>Sphingobacterium</taxon>
    </lineage>
</organism>
<dbReference type="Gene3D" id="1.10.1740.10">
    <property type="match status" value="1"/>
</dbReference>
<dbReference type="SUPFAM" id="SSF88946">
    <property type="entry name" value="Sigma2 domain of RNA polymerase sigma factors"/>
    <property type="match status" value="1"/>
</dbReference>
<name>A0ABS1RA12_9SPHI</name>
<dbReference type="InterPro" id="IPR014327">
    <property type="entry name" value="RNA_pol_sigma70_bacteroid"/>
</dbReference>
<dbReference type="CDD" id="cd06171">
    <property type="entry name" value="Sigma70_r4"/>
    <property type="match status" value="1"/>
</dbReference>
<dbReference type="InterPro" id="IPR039425">
    <property type="entry name" value="RNA_pol_sigma-70-like"/>
</dbReference>
<reference evidence="7 8" key="1">
    <citation type="submission" date="2021-01" db="EMBL/GenBank/DDBJ databases">
        <title>C459-1 draft genome sequence.</title>
        <authorList>
            <person name="Zhang X.-F."/>
        </authorList>
    </citation>
    <scope>NUCLEOTIDE SEQUENCE [LARGE SCALE GENOMIC DNA]</scope>
    <source>
        <strain evidence="8">C459-1</strain>
    </source>
</reference>
<dbReference type="InterPro" id="IPR036388">
    <property type="entry name" value="WH-like_DNA-bd_sf"/>
</dbReference>
<feature type="domain" description="RNA polymerase sigma-70 region 2" evidence="5">
    <location>
        <begin position="19"/>
        <end position="80"/>
    </location>
</feature>
<dbReference type="PANTHER" id="PTHR43133:SF46">
    <property type="entry name" value="RNA POLYMERASE SIGMA-70 FACTOR ECF SUBFAMILY"/>
    <property type="match status" value="1"/>
</dbReference>
<dbReference type="InterPro" id="IPR013249">
    <property type="entry name" value="RNA_pol_sigma70_r4_t2"/>
</dbReference>
<dbReference type="SUPFAM" id="SSF88659">
    <property type="entry name" value="Sigma3 and sigma4 domains of RNA polymerase sigma factors"/>
    <property type="match status" value="1"/>
</dbReference>
<evidence type="ECO:0000256" key="4">
    <source>
        <dbReference type="ARBA" id="ARBA00023163"/>
    </source>
</evidence>
<dbReference type="Pfam" id="PF04542">
    <property type="entry name" value="Sigma70_r2"/>
    <property type="match status" value="1"/>
</dbReference>
<dbReference type="Proteomes" id="UP000625283">
    <property type="component" value="Unassembled WGS sequence"/>
</dbReference>
<protein>
    <submittedName>
        <fullName evidence="7">RNA polymerase sigma-70 factor</fullName>
    </submittedName>
</protein>
<keyword evidence="8" id="KW-1185">Reference proteome</keyword>
<evidence type="ECO:0000256" key="2">
    <source>
        <dbReference type="ARBA" id="ARBA00023015"/>
    </source>
</evidence>
<dbReference type="InterPro" id="IPR007627">
    <property type="entry name" value="RNA_pol_sigma70_r2"/>
</dbReference>
<dbReference type="InterPro" id="IPR013325">
    <property type="entry name" value="RNA_pol_sigma_r2"/>
</dbReference>
<evidence type="ECO:0000259" key="6">
    <source>
        <dbReference type="Pfam" id="PF08281"/>
    </source>
</evidence>
<evidence type="ECO:0000313" key="8">
    <source>
        <dbReference type="Proteomes" id="UP000625283"/>
    </source>
</evidence>
<comment type="similarity">
    <text evidence="1">Belongs to the sigma-70 factor family. ECF subfamily.</text>
</comment>
<dbReference type="NCBIfam" id="TIGR02937">
    <property type="entry name" value="sigma70-ECF"/>
    <property type="match status" value="1"/>
</dbReference>
<dbReference type="PANTHER" id="PTHR43133">
    <property type="entry name" value="RNA POLYMERASE ECF-TYPE SIGMA FACTO"/>
    <property type="match status" value="1"/>
</dbReference>
<feature type="domain" description="RNA polymerase sigma factor 70 region 4 type 2" evidence="6">
    <location>
        <begin position="112"/>
        <end position="157"/>
    </location>
</feature>
<dbReference type="Pfam" id="PF08281">
    <property type="entry name" value="Sigma70_r4_2"/>
    <property type="match status" value="1"/>
</dbReference>
<evidence type="ECO:0000256" key="1">
    <source>
        <dbReference type="ARBA" id="ARBA00010641"/>
    </source>
</evidence>
<gene>
    <name evidence="7" type="ORF">JKG61_22565</name>
</gene>
<evidence type="ECO:0000313" key="7">
    <source>
        <dbReference type="EMBL" id="MBL1411557.1"/>
    </source>
</evidence>
<keyword evidence="2" id="KW-0805">Transcription regulation</keyword>
<sequence length="184" mass="21732">MNHFDLGNELAFNHYFSVYNKQVYGYILAIVKDSFVAEEITQDVFIKLWSCRDLLHNIRNIDNYIFVLCRNRSLNYLRKVRHDQEALAELKKFISDHHSPVDEHLLQCDYEQLLAEAVSSLSPQRRIVFQLSRYEGLSIQEIAEQLHLSPNTVKNHLVVSLKYIRQYLERHAGITALLTFFMFI</sequence>
<dbReference type="InterPro" id="IPR013324">
    <property type="entry name" value="RNA_pol_sigma_r3/r4-like"/>
</dbReference>
<keyword evidence="3" id="KW-0731">Sigma factor</keyword>
<evidence type="ECO:0000259" key="5">
    <source>
        <dbReference type="Pfam" id="PF04542"/>
    </source>
</evidence>
<dbReference type="RefSeq" id="WP_202105273.1">
    <property type="nucleotide sequence ID" value="NZ_JAERTY010000022.1"/>
</dbReference>
<dbReference type="Gene3D" id="1.10.10.10">
    <property type="entry name" value="Winged helix-like DNA-binding domain superfamily/Winged helix DNA-binding domain"/>
    <property type="match status" value="1"/>
</dbReference>
<keyword evidence="4" id="KW-0804">Transcription</keyword>
<evidence type="ECO:0000256" key="3">
    <source>
        <dbReference type="ARBA" id="ARBA00023082"/>
    </source>
</evidence>